<feature type="transmembrane region" description="Helical" evidence="6">
    <location>
        <begin position="20"/>
        <end position="48"/>
    </location>
</feature>
<dbReference type="PANTHER" id="PTHR47371">
    <property type="entry name" value="LIPOTEICHOIC ACID SYNTHASE"/>
    <property type="match status" value="1"/>
</dbReference>
<dbReference type="SUPFAM" id="SSF48452">
    <property type="entry name" value="TPR-like"/>
    <property type="match status" value="1"/>
</dbReference>
<evidence type="ECO:0000259" key="7">
    <source>
        <dbReference type="Pfam" id="PF00884"/>
    </source>
</evidence>
<comment type="subcellular location">
    <subcellularLocation>
        <location evidence="1">Cell membrane</location>
        <topology evidence="1">Multi-pass membrane protein</topology>
    </subcellularLocation>
</comment>
<evidence type="ECO:0000256" key="2">
    <source>
        <dbReference type="ARBA" id="ARBA00022475"/>
    </source>
</evidence>
<sequence length="782" mass="89556">MWLTSLFELIVSNTTNTNSFLAATIKFVNDFWCGLTIGALSVPLYILINGFSKKWSYITIKILFTSVVIIQFALVKYSLTTLLNLGADLLGYSLDDIFNTVSASESFSITYFIPFIIFPALFLFLFKILNKYTNDRILIGSGVLLVLISGSLKLVLTNVSDAKFQNKIAFLAQDIIKFQNEKRQLNAYNLSNRNDYPLLKPFSTSKDVLSPFFNVKEAKPNIVIVIVEGLGSEFVGGKTYSGFTPYLDGLISKSLYWENFLSTTGRTFGVIPSLLGSLPFGETGFLELPKTPSHISLISILKTNGYITSYYSGDQSSFDKKINFFEYNDIDNVIDENKYGPEYIKTEANSGGFSWGYPDAEIFKKTLASLDDNKLPRLDIIMTLSNHEPFNFPDKAFYEKKVDSILNSNGNFNIPKEDIIAHKDIYTSLFYTDNSIKDFMNAYAKREDYNNTIFIITGDHRLIPISQKDKLCRFHVPLYIYSPMLKHAEKFKSVSSHWDVTPSLLSFLKTNYKFNDIGETAWMGEGLDTTRTFRNTHKIPLMRYKGSINDFMYKDYLYSDGELYKVNENFGTYKVTEEAIIKTMADSLMSFKKLNAYVTQRNKIFPDSLNIYVKPSIDFSQEQLAMISTLTNGLNFDQTFEIARDKAFKKERDTARLLCDYILNELPNHSDARTLKGRTLAWDGDYATAETELLNVIKRSPYYYDSYLALLDLYWWSEQEDKSEAIYVQALKNNIVNPNLSFKMAHAYKRLENTERANIIIDSLIKAHPNNSEYITFKKTLQ</sequence>
<dbReference type="InterPro" id="IPR000917">
    <property type="entry name" value="Sulfatase_N"/>
</dbReference>
<evidence type="ECO:0000256" key="4">
    <source>
        <dbReference type="ARBA" id="ARBA00022989"/>
    </source>
</evidence>
<keyword evidence="9" id="KW-1185">Reference proteome</keyword>
<protein>
    <recommendedName>
        <fullName evidence="7">Sulfatase N-terminal domain-containing protein</fullName>
    </recommendedName>
</protein>
<dbReference type="CDD" id="cd16015">
    <property type="entry name" value="LTA_synthase"/>
    <property type="match status" value="1"/>
</dbReference>
<gene>
    <name evidence="8" type="ORF">GCM10022395_06730</name>
</gene>
<feature type="transmembrane region" description="Helical" evidence="6">
    <location>
        <begin position="107"/>
        <end position="125"/>
    </location>
</feature>
<evidence type="ECO:0000256" key="1">
    <source>
        <dbReference type="ARBA" id="ARBA00004651"/>
    </source>
</evidence>
<dbReference type="Pfam" id="PF00884">
    <property type="entry name" value="Sulfatase"/>
    <property type="match status" value="1"/>
</dbReference>
<evidence type="ECO:0000256" key="3">
    <source>
        <dbReference type="ARBA" id="ARBA00022692"/>
    </source>
</evidence>
<dbReference type="InterPro" id="IPR011990">
    <property type="entry name" value="TPR-like_helical_dom_sf"/>
</dbReference>
<dbReference type="SUPFAM" id="SSF53649">
    <property type="entry name" value="Alkaline phosphatase-like"/>
    <property type="match status" value="1"/>
</dbReference>
<organism evidence="8 9">
    <name type="scientific">Snuella lapsa</name>
    <dbReference type="NCBI Taxonomy" id="870481"/>
    <lineage>
        <taxon>Bacteria</taxon>
        <taxon>Pseudomonadati</taxon>
        <taxon>Bacteroidota</taxon>
        <taxon>Flavobacteriia</taxon>
        <taxon>Flavobacteriales</taxon>
        <taxon>Flavobacteriaceae</taxon>
        <taxon>Snuella</taxon>
    </lineage>
</organism>
<keyword evidence="2" id="KW-1003">Cell membrane</keyword>
<accession>A0ABP6X062</accession>
<name>A0ABP6X062_9FLAO</name>
<keyword evidence="4 6" id="KW-1133">Transmembrane helix</keyword>
<feature type="domain" description="Sulfatase N-terminal" evidence="7">
    <location>
        <begin position="220"/>
        <end position="507"/>
    </location>
</feature>
<evidence type="ECO:0000256" key="6">
    <source>
        <dbReference type="SAM" id="Phobius"/>
    </source>
</evidence>
<feature type="transmembrane region" description="Helical" evidence="6">
    <location>
        <begin position="60"/>
        <end position="87"/>
    </location>
</feature>
<dbReference type="Gene3D" id="1.25.40.10">
    <property type="entry name" value="Tetratricopeptide repeat domain"/>
    <property type="match status" value="1"/>
</dbReference>
<dbReference type="InterPro" id="IPR050448">
    <property type="entry name" value="OpgB/LTA_synthase_biosynth"/>
</dbReference>
<dbReference type="Proteomes" id="UP001500954">
    <property type="component" value="Unassembled WGS sequence"/>
</dbReference>
<keyword evidence="3 6" id="KW-0812">Transmembrane</keyword>
<proteinExistence type="predicted"/>
<comment type="caution">
    <text evidence="8">The sequence shown here is derived from an EMBL/GenBank/DDBJ whole genome shotgun (WGS) entry which is preliminary data.</text>
</comment>
<dbReference type="InterPro" id="IPR017850">
    <property type="entry name" value="Alkaline_phosphatase_core_sf"/>
</dbReference>
<dbReference type="EMBL" id="BAABCY010000019">
    <property type="protein sequence ID" value="GAA3558171.1"/>
    <property type="molecule type" value="Genomic_DNA"/>
</dbReference>
<dbReference type="PANTHER" id="PTHR47371:SF3">
    <property type="entry name" value="PHOSPHOGLYCEROL TRANSFERASE I"/>
    <property type="match status" value="1"/>
</dbReference>
<keyword evidence="5 6" id="KW-0472">Membrane</keyword>
<feature type="transmembrane region" description="Helical" evidence="6">
    <location>
        <begin position="137"/>
        <end position="156"/>
    </location>
</feature>
<dbReference type="Gene3D" id="3.40.720.10">
    <property type="entry name" value="Alkaline Phosphatase, subunit A"/>
    <property type="match status" value="1"/>
</dbReference>
<evidence type="ECO:0000256" key="5">
    <source>
        <dbReference type="ARBA" id="ARBA00023136"/>
    </source>
</evidence>
<evidence type="ECO:0000313" key="8">
    <source>
        <dbReference type="EMBL" id="GAA3558171.1"/>
    </source>
</evidence>
<reference evidence="9" key="1">
    <citation type="journal article" date="2019" name="Int. J. Syst. Evol. Microbiol.">
        <title>The Global Catalogue of Microorganisms (GCM) 10K type strain sequencing project: providing services to taxonomists for standard genome sequencing and annotation.</title>
        <authorList>
            <consortium name="The Broad Institute Genomics Platform"/>
            <consortium name="The Broad Institute Genome Sequencing Center for Infectious Disease"/>
            <person name="Wu L."/>
            <person name="Ma J."/>
        </authorList>
    </citation>
    <scope>NUCLEOTIDE SEQUENCE [LARGE SCALE GENOMIC DNA]</scope>
    <source>
        <strain evidence="9">JCM 17111</strain>
    </source>
</reference>
<evidence type="ECO:0000313" key="9">
    <source>
        <dbReference type="Proteomes" id="UP001500954"/>
    </source>
</evidence>